<comment type="similarity">
    <text evidence="3">Belongs to the PMEI family.</text>
</comment>
<evidence type="ECO:0000313" key="8">
    <source>
        <dbReference type="Proteomes" id="UP000030645"/>
    </source>
</evidence>
<evidence type="ECO:0000256" key="2">
    <source>
        <dbReference type="ARBA" id="ARBA00023157"/>
    </source>
</evidence>
<name>W9RG03_9ROSA</name>
<dbReference type="InterPro" id="IPR052421">
    <property type="entry name" value="PCW_Enzyme_Inhibitor"/>
</dbReference>
<keyword evidence="8" id="KW-1185">Reference proteome</keyword>
<dbReference type="KEGG" id="mnt:21387705"/>
<dbReference type="EMBL" id="KE344612">
    <property type="protein sequence ID" value="EXB71065.1"/>
    <property type="molecule type" value="Genomic_DNA"/>
</dbReference>
<dbReference type="SUPFAM" id="SSF101148">
    <property type="entry name" value="Plant invertase/pectin methylesterase inhibitor"/>
    <property type="match status" value="1"/>
</dbReference>
<dbReference type="CDD" id="cd15800">
    <property type="entry name" value="PMEI-like_2"/>
    <property type="match status" value="1"/>
</dbReference>
<accession>W9RG03</accession>
<dbReference type="InterPro" id="IPR035513">
    <property type="entry name" value="Invertase/methylesterase_inhib"/>
</dbReference>
<evidence type="ECO:0000256" key="3">
    <source>
        <dbReference type="ARBA" id="ARBA00038471"/>
    </source>
</evidence>
<proteinExistence type="inferred from homology"/>
<dbReference type="Pfam" id="PF04043">
    <property type="entry name" value="PMEI"/>
    <property type="match status" value="1"/>
</dbReference>
<feature type="domain" description="Pectinesterase inhibitor" evidence="6">
    <location>
        <begin position="83"/>
        <end position="228"/>
    </location>
</feature>
<feature type="region of interest" description="Disordered" evidence="4">
    <location>
        <begin position="31"/>
        <end position="74"/>
    </location>
</feature>
<evidence type="ECO:0000259" key="6">
    <source>
        <dbReference type="SMART" id="SM00856"/>
    </source>
</evidence>
<dbReference type="PANTHER" id="PTHR36710">
    <property type="entry name" value="PECTINESTERASE INHIBITOR-LIKE"/>
    <property type="match status" value="1"/>
</dbReference>
<dbReference type="GO" id="GO:0004857">
    <property type="term" value="F:enzyme inhibitor activity"/>
    <property type="evidence" value="ECO:0007669"/>
    <property type="project" value="InterPro"/>
</dbReference>
<protein>
    <submittedName>
        <fullName evidence="7">Pectinesterase inhibitor</fullName>
    </submittedName>
</protein>
<dbReference type="PANTHER" id="PTHR36710:SF18">
    <property type="entry name" value="PECTINESTERASE INHIBITOR 5-RELATED"/>
    <property type="match status" value="1"/>
</dbReference>
<dbReference type="Proteomes" id="UP000030645">
    <property type="component" value="Unassembled WGS sequence"/>
</dbReference>
<feature type="signal peptide" evidence="5">
    <location>
        <begin position="1"/>
        <end position="22"/>
    </location>
</feature>
<feature type="compositionally biased region" description="Low complexity" evidence="4">
    <location>
        <begin position="43"/>
        <end position="59"/>
    </location>
</feature>
<dbReference type="eggNOG" id="ENOG502S99C">
    <property type="taxonomic scope" value="Eukaryota"/>
</dbReference>
<keyword evidence="2" id="KW-1015">Disulfide bond</keyword>
<dbReference type="InterPro" id="IPR006501">
    <property type="entry name" value="Pectinesterase_inhib_dom"/>
</dbReference>
<reference evidence="8" key="1">
    <citation type="submission" date="2013-01" db="EMBL/GenBank/DDBJ databases">
        <title>Draft Genome Sequence of a Mulberry Tree, Morus notabilis C.K. Schneid.</title>
        <authorList>
            <person name="He N."/>
            <person name="Zhao S."/>
        </authorList>
    </citation>
    <scope>NUCLEOTIDE SEQUENCE</scope>
</reference>
<gene>
    <name evidence="7" type="ORF">L484_004200</name>
</gene>
<dbReference type="SMART" id="SM00856">
    <property type="entry name" value="PMEI"/>
    <property type="match status" value="1"/>
</dbReference>
<dbReference type="OrthoDB" id="770764at2759"/>
<evidence type="ECO:0000256" key="4">
    <source>
        <dbReference type="SAM" id="MobiDB-lite"/>
    </source>
</evidence>
<dbReference type="Gene3D" id="1.20.140.40">
    <property type="entry name" value="Invertase/pectin methylesterase inhibitor family protein"/>
    <property type="match status" value="1"/>
</dbReference>
<dbReference type="NCBIfam" id="TIGR01614">
    <property type="entry name" value="PME_inhib"/>
    <property type="match status" value="1"/>
</dbReference>
<evidence type="ECO:0000313" key="7">
    <source>
        <dbReference type="EMBL" id="EXB71065.1"/>
    </source>
</evidence>
<evidence type="ECO:0000256" key="1">
    <source>
        <dbReference type="ARBA" id="ARBA00022729"/>
    </source>
</evidence>
<organism evidence="7 8">
    <name type="scientific">Morus notabilis</name>
    <dbReference type="NCBI Taxonomy" id="981085"/>
    <lineage>
        <taxon>Eukaryota</taxon>
        <taxon>Viridiplantae</taxon>
        <taxon>Streptophyta</taxon>
        <taxon>Embryophyta</taxon>
        <taxon>Tracheophyta</taxon>
        <taxon>Spermatophyta</taxon>
        <taxon>Magnoliopsida</taxon>
        <taxon>eudicotyledons</taxon>
        <taxon>Gunneridae</taxon>
        <taxon>Pentapetalae</taxon>
        <taxon>rosids</taxon>
        <taxon>fabids</taxon>
        <taxon>Rosales</taxon>
        <taxon>Moraceae</taxon>
        <taxon>Moreae</taxon>
        <taxon>Morus</taxon>
    </lineage>
</organism>
<dbReference type="STRING" id="981085.W9RG03"/>
<evidence type="ECO:0000256" key="5">
    <source>
        <dbReference type="SAM" id="SignalP"/>
    </source>
</evidence>
<feature type="chain" id="PRO_5004928581" evidence="5">
    <location>
        <begin position="23"/>
        <end position="233"/>
    </location>
</feature>
<keyword evidence="1 5" id="KW-0732">Signal</keyword>
<dbReference type="AlphaFoldDB" id="W9RG03"/>
<sequence length="233" mass="24460">MELINPLFLFSFILFMTPTSHSICVARLHNSTTASPPPPPRKTTPTVSSAPSTSSETTSFHATPGNPQVDVHGDGLFSRSTIPVNPRLKRLCFQTDYPSLCLSSLSPFLAGKSFSITSALAAAIKAASQHAKQAAATAAKLAASREANEDDKEAIGTCKDSYEDALDNLQQAAEAVPSQDIGTVNSMLSAVVTDSENCGDATEGTEAGTKLSKYDDKLRKLASNGLAIASLIN</sequence>